<feature type="domain" description="HTH psq-type" evidence="2">
    <location>
        <begin position="79"/>
        <end position="118"/>
    </location>
</feature>
<comment type="caution">
    <text evidence="3">The sequence shown here is derived from an EMBL/GenBank/DDBJ whole genome shotgun (WGS) entry which is preliminary data.</text>
</comment>
<dbReference type="Pfam" id="PF05225">
    <property type="entry name" value="HTH_psq"/>
    <property type="match status" value="1"/>
</dbReference>
<protein>
    <recommendedName>
        <fullName evidence="2">HTH psq-type domain-containing protein</fullName>
    </recommendedName>
</protein>
<dbReference type="Proteomes" id="UP000762676">
    <property type="component" value="Unassembled WGS sequence"/>
</dbReference>
<keyword evidence="4" id="KW-1185">Reference proteome</keyword>
<evidence type="ECO:0000256" key="1">
    <source>
        <dbReference type="SAM" id="MobiDB-lite"/>
    </source>
</evidence>
<organism evidence="3 4">
    <name type="scientific">Elysia marginata</name>
    <dbReference type="NCBI Taxonomy" id="1093978"/>
    <lineage>
        <taxon>Eukaryota</taxon>
        <taxon>Metazoa</taxon>
        <taxon>Spiralia</taxon>
        <taxon>Lophotrochozoa</taxon>
        <taxon>Mollusca</taxon>
        <taxon>Gastropoda</taxon>
        <taxon>Heterobranchia</taxon>
        <taxon>Euthyneura</taxon>
        <taxon>Panpulmonata</taxon>
        <taxon>Sacoglossa</taxon>
        <taxon>Placobranchoidea</taxon>
        <taxon>Plakobranchidae</taxon>
        <taxon>Elysia</taxon>
    </lineage>
</organism>
<dbReference type="InterPro" id="IPR007889">
    <property type="entry name" value="HTH_Psq"/>
</dbReference>
<name>A0AAV4IQS2_9GAST</name>
<accession>A0AAV4IQS2</accession>
<feature type="region of interest" description="Disordered" evidence="1">
    <location>
        <begin position="113"/>
        <end position="157"/>
    </location>
</feature>
<reference evidence="3 4" key="1">
    <citation type="journal article" date="2021" name="Elife">
        <title>Chloroplast acquisition without the gene transfer in kleptoplastic sea slugs, Plakobranchus ocellatus.</title>
        <authorList>
            <person name="Maeda T."/>
            <person name="Takahashi S."/>
            <person name="Yoshida T."/>
            <person name="Shimamura S."/>
            <person name="Takaki Y."/>
            <person name="Nagai Y."/>
            <person name="Toyoda A."/>
            <person name="Suzuki Y."/>
            <person name="Arimoto A."/>
            <person name="Ishii H."/>
            <person name="Satoh N."/>
            <person name="Nishiyama T."/>
            <person name="Hasebe M."/>
            <person name="Maruyama T."/>
            <person name="Minagawa J."/>
            <person name="Obokata J."/>
            <person name="Shigenobu S."/>
        </authorList>
    </citation>
    <scope>NUCLEOTIDE SEQUENCE [LARGE SCALE GENOMIC DNA]</scope>
</reference>
<dbReference type="Gene3D" id="1.10.10.60">
    <property type="entry name" value="Homeodomain-like"/>
    <property type="match status" value="1"/>
</dbReference>
<evidence type="ECO:0000313" key="4">
    <source>
        <dbReference type="Proteomes" id="UP000762676"/>
    </source>
</evidence>
<evidence type="ECO:0000259" key="2">
    <source>
        <dbReference type="Pfam" id="PF05225"/>
    </source>
</evidence>
<sequence>MQITNVDQHCVQYCKTKQVLVVVLDLNQQINDLLHIYKHMQAELDNLFPFVTSASNLGAVKVTMLRHRKGERKIGKTPPDIMKNAVKKVKEGMPIWQAAKSSGITYSTLQRYVKKRPSSAADQSGPSSAADQRGPSSAANQPGPSSAANQPGPSSST</sequence>
<evidence type="ECO:0000313" key="3">
    <source>
        <dbReference type="EMBL" id="GFS12480.1"/>
    </source>
</evidence>
<feature type="compositionally biased region" description="Polar residues" evidence="1">
    <location>
        <begin position="120"/>
        <end position="157"/>
    </location>
</feature>
<dbReference type="AlphaFoldDB" id="A0AAV4IQS2"/>
<gene>
    <name evidence="3" type="ORF">ElyMa_006698800</name>
</gene>
<proteinExistence type="predicted"/>
<dbReference type="EMBL" id="BMAT01013402">
    <property type="protein sequence ID" value="GFS12480.1"/>
    <property type="molecule type" value="Genomic_DNA"/>
</dbReference>
<dbReference type="GO" id="GO:0003677">
    <property type="term" value="F:DNA binding"/>
    <property type="evidence" value="ECO:0007669"/>
    <property type="project" value="InterPro"/>
</dbReference>